<sequence length="83" mass="9045">MTVGRDPWLDATEVGGETGERWGSRGGVLEAIRLAVSLLSAVVGDSPTTRRVILLLCAICLVLTFPLLVLPIEIDLGWFRLLR</sequence>
<evidence type="ECO:0000256" key="2">
    <source>
        <dbReference type="SAM" id="Phobius"/>
    </source>
</evidence>
<feature type="transmembrane region" description="Helical" evidence="2">
    <location>
        <begin position="52"/>
        <end position="74"/>
    </location>
</feature>
<proteinExistence type="predicted"/>
<keyword evidence="2" id="KW-0812">Transmembrane</keyword>
<dbReference type="RefSeq" id="WP_155886107.1">
    <property type="nucleotide sequence ID" value="NZ_AUBJ02000001.1"/>
</dbReference>
<name>A0ABT1JNS1_ACTCY</name>
<evidence type="ECO:0000256" key="1">
    <source>
        <dbReference type="SAM" id="MobiDB-lite"/>
    </source>
</evidence>
<feature type="region of interest" description="Disordered" evidence="1">
    <location>
        <begin position="1"/>
        <end position="21"/>
    </location>
</feature>
<evidence type="ECO:0000313" key="4">
    <source>
        <dbReference type="Proteomes" id="UP000791080"/>
    </source>
</evidence>
<comment type="caution">
    <text evidence="3">The sequence shown here is derived from an EMBL/GenBank/DDBJ whole genome shotgun (WGS) entry which is preliminary data.</text>
</comment>
<keyword evidence="2" id="KW-0472">Membrane</keyword>
<gene>
    <name evidence="3" type="ORF">G443_004262</name>
</gene>
<accession>A0ABT1JNS1</accession>
<dbReference type="EMBL" id="AUBJ02000001">
    <property type="protein sequence ID" value="MCP2333992.1"/>
    <property type="molecule type" value="Genomic_DNA"/>
</dbReference>
<keyword evidence="2" id="KW-1133">Transmembrane helix</keyword>
<keyword evidence="4" id="KW-1185">Reference proteome</keyword>
<protein>
    <submittedName>
        <fullName evidence="3">Uncharacterized protein</fullName>
    </submittedName>
</protein>
<dbReference type="Proteomes" id="UP000791080">
    <property type="component" value="Unassembled WGS sequence"/>
</dbReference>
<evidence type="ECO:0000313" key="3">
    <source>
        <dbReference type="EMBL" id="MCP2333992.1"/>
    </source>
</evidence>
<organism evidence="3 4">
    <name type="scientific">Actinoalloteichus caeruleus DSM 43889</name>
    <dbReference type="NCBI Taxonomy" id="1120930"/>
    <lineage>
        <taxon>Bacteria</taxon>
        <taxon>Bacillati</taxon>
        <taxon>Actinomycetota</taxon>
        <taxon>Actinomycetes</taxon>
        <taxon>Pseudonocardiales</taxon>
        <taxon>Pseudonocardiaceae</taxon>
        <taxon>Actinoalloteichus</taxon>
        <taxon>Actinoalloteichus cyanogriseus</taxon>
    </lineage>
</organism>
<reference evidence="3 4" key="1">
    <citation type="submission" date="2022-06" db="EMBL/GenBank/DDBJ databases">
        <title>Genomic Encyclopedia of Type Strains, Phase I: the one thousand microbial genomes (KMG-I) project.</title>
        <authorList>
            <person name="Kyrpides N."/>
        </authorList>
    </citation>
    <scope>NUCLEOTIDE SEQUENCE [LARGE SCALE GENOMIC DNA]</scope>
    <source>
        <strain evidence="3 4">DSM 43889</strain>
    </source>
</reference>